<evidence type="ECO:0000256" key="2">
    <source>
        <dbReference type="ARBA" id="ARBA00022771"/>
    </source>
</evidence>
<organism evidence="6">
    <name type="scientific">Brassica oleracea</name>
    <name type="common">Wild cabbage</name>
    <dbReference type="NCBI Taxonomy" id="3712"/>
    <lineage>
        <taxon>Eukaryota</taxon>
        <taxon>Viridiplantae</taxon>
        <taxon>Streptophyta</taxon>
        <taxon>Embryophyta</taxon>
        <taxon>Tracheophyta</taxon>
        <taxon>Spermatophyta</taxon>
        <taxon>Magnoliopsida</taxon>
        <taxon>eudicotyledons</taxon>
        <taxon>Gunneridae</taxon>
        <taxon>Pentapetalae</taxon>
        <taxon>rosids</taxon>
        <taxon>malvids</taxon>
        <taxon>Brassicales</taxon>
        <taxon>Brassicaceae</taxon>
        <taxon>Brassiceae</taxon>
        <taxon>Brassica</taxon>
    </lineage>
</organism>
<keyword evidence="3" id="KW-0862">Zinc</keyword>
<dbReference type="SUPFAM" id="SSF57850">
    <property type="entry name" value="RING/U-box"/>
    <property type="match status" value="1"/>
</dbReference>
<dbReference type="GO" id="GO:0008270">
    <property type="term" value="F:zinc ion binding"/>
    <property type="evidence" value="ECO:0007669"/>
    <property type="project" value="UniProtKB-KW"/>
</dbReference>
<dbReference type="PROSITE" id="PS50089">
    <property type="entry name" value="ZF_RING_2"/>
    <property type="match status" value="1"/>
</dbReference>
<evidence type="ECO:0000313" key="6">
    <source>
        <dbReference type="EMBL" id="VDD37262.1"/>
    </source>
</evidence>
<dbReference type="AlphaFoldDB" id="A0A3P6EYS2"/>
<dbReference type="SMR" id="A0A3P6EYS2"/>
<evidence type="ECO:0000256" key="4">
    <source>
        <dbReference type="PROSITE-ProRule" id="PRU00175"/>
    </source>
</evidence>
<dbReference type="InterPro" id="IPR001841">
    <property type="entry name" value="Znf_RING"/>
</dbReference>
<gene>
    <name evidence="6" type="ORF">BOLC7T42822H</name>
</gene>
<dbReference type="InterPro" id="IPR051834">
    <property type="entry name" value="RING_finger_E3_ligase"/>
</dbReference>
<dbReference type="CDD" id="cd16454">
    <property type="entry name" value="RING-H2_PA-TM-RING"/>
    <property type="match status" value="1"/>
</dbReference>
<dbReference type="EMBL" id="LR031876">
    <property type="protein sequence ID" value="VDD37262.1"/>
    <property type="molecule type" value="Genomic_DNA"/>
</dbReference>
<feature type="domain" description="RING-type" evidence="5">
    <location>
        <begin position="163"/>
        <end position="204"/>
    </location>
</feature>
<name>A0A3P6EYS2_BRAOL</name>
<proteinExistence type="predicted"/>
<dbReference type="Gene3D" id="3.30.40.10">
    <property type="entry name" value="Zinc/RING finger domain, C3HC4 (zinc finger)"/>
    <property type="match status" value="1"/>
</dbReference>
<dbReference type="InterPro" id="IPR013083">
    <property type="entry name" value="Znf_RING/FYVE/PHD"/>
</dbReference>
<evidence type="ECO:0000259" key="5">
    <source>
        <dbReference type="PROSITE" id="PS50089"/>
    </source>
</evidence>
<dbReference type="Pfam" id="PF13639">
    <property type="entry name" value="zf-RING_2"/>
    <property type="match status" value="1"/>
</dbReference>
<protein>
    <recommendedName>
        <fullName evidence="5">RING-type domain-containing protein</fullName>
    </recommendedName>
</protein>
<evidence type="ECO:0000256" key="1">
    <source>
        <dbReference type="ARBA" id="ARBA00022723"/>
    </source>
</evidence>
<dbReference type="SMART" id="SM00184">
    <property type="entry name" value="RING"/>
    <property type="match status" value="1"/>
</dbReference>
<keyword evidence="2 4" id="KW-0863">Zinc-finger</keyword>
<reference evidence="6" key="1">
    <citation type="submission" date="2018-11" db="EMBL/GenBank/DDBJ databases">
        <authorList>
            <consortium name="Genoscope - CEA"/>
            <person name="William W."/>
        </authorList>
    </citation>
    <scope>NUCLEOTIDE SEQUENCE</scope>
</reference>
<dbReference type="GO" id="GO:0005634">
    <property type="term" value="C:nucleus"/>
    <property type="evidence" value="ECO:0007669"/>
    <property type="project" value="TreeGrafter"/>
</dbReference>
<dbReference type="PANTHER" id="PTHR45931:SF13">
    <property type="entry name" value="GENOME ASSEMBLY, CHROMOSOME: A05"/>
    <property type="match status" value="1"/>
</dbReference>
<keyword evidence="1" id="KW-0479">Metal-binding</keyword>
<sequence>MEAEPYDQYEIVRDPKPEDVGTIKVYVTIPPPGSFSEPSPRRFLFSLQHDQSISDCASGLSDLKDLLIEAGFTNQYADDIKTRFARRFSSFFSSDFFKADAASNVYLLIRVIRPQIDDVIQASFNEANNNIRFRPASKVMVGSLSRKVYDTEDKVLSSDSTRCAICLEEFKNGERLVILPCGHGFDERCIVDWFQTSHVCPLCRFELPCEDG</sequence>
<dbReference type="PANTHER" id="PTHR45931">
    <property type="entry name" value="SI:CH211-59O9.10"/>
    <property type="match status" value="1"/>
</dbReference>
<evidence type="ECO:0000256" key="3">
    <source>
        <dbReference type="ARBA" id="ARBA00022833"/>
    </source>
</evidence>
<dbReference type="GO" id="GO:0061630">
    <property type="term" value="F:ubiquitin protein ligase activity"/>
    <property type="evidence" value="ECO:0007669"/>
    <property type="project" value="TreeGrafter"/>
</dbReference>
<dbReference type="GO" id="GO:0006511">
    <property type="term" value="P:ubiquitin-dependent protein catabolic process"/>
    <property type="evidence" value="ECO:0007669"/>
    <property type="project" value="TreeGrafter"/>
</dbReference>
<accession>A0A3P6EYS2</accession>